<dbReference type="RefSeq" id="WP_338028847.1">
    <property type="nucleotide sequence ID" value="NZ_JAFBEC010000035.1"/>
</dbReference>
<dbReference type="InterPro" id="IPR055247">
    <property type="entry name" value="InsJ-like_HTH"/>
</dbReference>
<accession>A0ABS2PIE6</accession>
<proteinExistence type="inferred from homology"/>
<feature type="domain" description="Insertion element IS150 protein InsJ-like helix-turn-helix" evidence="3">
    <location>
        <begin position="7"/>
        <end position="55"/>
    </location>
</feature>
<keyword evidence="5" id="KW-1185">Reference proteome</keyword>
<feature type="domain" description="Insertion element IS150 protein InsJ-like helix-turn-helix" evidence="3">
    <location>
        <begin position="65"/>
        <end position="118"/>
    </location>
</feature>
<protein>
    <submittedName>
        <fullName evidence="4">Transposase</fullName>
    </submittedName>
</protein>
<dbReference type="InterPro" id="IPR052057">
    <property type="entry name" value="IS150/IS1296_orfA-like"/>
</dbReference>
<evidence type="ECO:0000256" key="1">
    <source>
        <dbReference type="ARBA" id="ARBA00038232"/>
    </source>
</evidence>
<reference evidence="4 5" key="1">
    <citation type="submission" date="2021-01" db="EMBL/GenBank/DDBJ databases">
        <title>Genomic Encyclopedia of Type Strains, Phase IV (KMG-IV): sequencing the most valuable type-strain genomes for metagenomic binning, comparative biology and taxonomic classification.</title>
        <authorList>
            <person name="Goeker M."/>
        </authorList>
    </citation>
    <scope>NUCLEOTIDE SEQUENCE [LARGE SCALE GENOMIC DNA]</scope>
    <source>
        <strain evidence="4 5">DSM 25540</strain>
    </source>
</reference>
<feature type="compositionally biased region" description="Basic and acidic residues" evidence="2">
    <location>
        <begin position="125"/>
        <end position="141"/>
    </location>
</feature>
<feature type="region of interest" description="Disordered" evidence="2">
    <location>
        <begin position="108"/>
        <end position="141"/>
    </location>
</feature>
<dbReference type="Gene3D" id="1.10.10.10">
    <property type="entry name" value="Winged helix-like DNA-binding domain superfamily/Winged helix DNA-binding domain"/>
    <property type="match status" value="2"/>
</dbReference>
<dbReference type="InterPro" id="IPR036388">
    <property type="entry name" value="WH-like_DNA-bd_sf"/>
</dbReference>
<dbReference type="SUPFAM" id="SSF48295">
    <property type="entry name" value="TrpR-like"/>
    <property type="match status" value="1"/>
</dbReference>
<evidence type="ECO:0000256" key="2">
    <source>
        <dbReference type="SAM" id="MobiDB-lite"/>
    </source>
</evidence>
<dbReference type="PANTHER" id="PTHR33795:SF1">
    <property type="entry name" value="INSERTION ELEMENT IS150 PROTEIN INSJ"/>
    <property type="match status" value="1"/>
</dbReference>
<feature type="region of interest" description="Disordered" evidence="2">
    <location>
        <begin position="165"/>
        <end position="185"/>
    </location>
</feature>
<dbReference type="EMBL" id="JAFBEC010000035">
    <property type="protein sequence ID" value="MBM7635208.1"/>
    <property type="molecule type" value="Genomic_DNA"/>
</dbReference>
<dbReference type="PANTHER" id="PTHR33795">
    <property type="entry name" value="INSERTION ELEMENT IS150 PROTEIN INSJ"/>
    <property type="match status" value="1"/>
</dbReference>
<evidence type="ECO:0000313" key="4">
    <source>
        <dbReference type="EMBL" id="MBM7635208.1"/>
    </source>
</evidence>
<comment type="similarity">
    <text evidence="1">Belongs to the IS150/IS1296 orfA family.</text>
</comment>
<organism evidence="4 5">
    <name type="scientific">Geomicrobium sediminis</name>
    <dbReference type="NCBI Taxonomy" id="1347788"/>
    <lineage>
        <taxon>Bacteria</taxon>
        <taxon>Bacillati</taxon>
        <taxon>Bacillota</taxon>
        <taxon>Bacilli</taxon>
        <taxon>Bacillales</taxon>
        <taxon>Geomicrobium</taxon>
    </lineage>
</organism>
<dbReference type="Proteomes" id="UP000741863">
    <property type="component" value="Unassembled WGS sequence"/>
</dbReference>
<dbReference type="SUPFAM" id="SSF46689">
    <property type="entry name" value="Homeodomain-like"/>
    <property type="match status" value="1"/>
</dbReference>
<evidence type="ECO:0000313" key="5">
    <source>
        <dbReference type="Proteomes" id="UP000741863"/>
    </source>
</evidence>
<dbReference type="InterPro" id="IPR010921">
    <property type="entry name" value="Trp_repressor/repl_initiator"/>
</dbReference>
<dbReference type="Pfam" id="PF13518">
    <property type="entry name" value="HTH_28"/>
    <property type="match status" value="2"/>
</dbReference>
<name>A0ABS2PIE6_9BACL</name>
<sequence length="185" mass="21891">MKYSDTFKEKVVYEYLQGPFGYRRLAKNYNIPSKKIIEEWVQAFRAFGKEGLKRKASKTVYPVQFKVDVLHWMKSNSASLSETATRFGLNRPALISSWKHTVMKEGIAGLEPKPKGRPSMAKKPKKDDQTKHEWSREEQLKRENELLRLENSYLKKLRAFRENPDAYLEKHKQRWHSNSKKKDTD</sequence>
<gene>
    <name evidence="4" type="ORF">JOD17_004361</name>
</gene>
<dbReference type="InterPro" id="IPR009057">
    <property type="entry name" value="Homeodomain-like_sf"/>
</dbReference>
<evidence type="ECO:0000259" key="3">
    <source>
        <dbReference type="Pfam" id="PF13518"/>
    </source>
</evidence>
<comment type="caution">
    <text evidence="4">The sequence shown here is derived from an EMBL/GenBank/DDBJ whole genome shotgun (WGS) entry which is preliminary data.</text>
</comment>